<accession>A7TLB9</accession>
<dbReference type="RefSeq" id="XP_001644758.1">
    <property type="nucleotide sequence ID" value="XM_001644708.1"/>
</dbReference>
<reference evidence="2 3" key="1">
    <citation type="journal article" date="2007" name="Proc. Natl. Acad. Sci. U.S.A.">
        <title>Independent sorting-out of thousands of duplicated gene pairs in two yeast species descended from a whole-genome duplication.</title>
        <authorList>
            <person name="Scannell D.R."/>
            <person name="Frank A.C."/>
            <person name="Conant G.C."/>
            <person name="Byrne K.P."/>
            <person name="Woolfit M."/>
            <person name="Wolfe K.H."/>
        </authorList>
    </citation>
    <scope>NUCLEOTIDE SEQUENCE [LARGE SCALE GENOMIC DNA]</scope>
    <source>
        <strain evidence="3">ATCC 22028 / DSM 70294 / BCRC 21397 / CBS 2163 / NBRC 10782 / NRRL Y-8283 / UCD 57-17</strain>
    </source>
</reference>
<dbReference type="AlphaFoldDB" id="A7TLB9"/>
<name>A7TLB9_VANPO</name>
<feature type="compositionally biased region" description="Polar residues" evidence="1">
    <location>
        <begin position="187"/>
        <end position="200"/>
    </location>
</feature>
<evidence type="ECO:0000313" key="3">
    <source>
        <dbReference type="Proteomes" id="UP000000267"/>
    </source>
</evidence>
<gene>
    <name evidence="2" type="ORF">Kpol_1020p6</name>
</gene>
<feature type="region of interest" description="Disordered" evidence="1">
    <location>
        <begin position="322"/>
        <end position="355"/>
    </location>
</feature>
<evidence type="ECO:0000313" key="2">
    <source>
        <dbReference type="EMBL" id="EDO16900.1"/>
    </source>
</evidence>
<dbReference type="HOGENOM" id="CLU_746345_0_0_1"/>
<evidence type="ECO:0000256" key="1">
    <source>
        <dbReference type="SAM" id="MobiDB-lite"/>
    </source>
</evidence>
<dbReference type="GeneID" id="5545095"/>
<dbReference type="OrthoDB" id="4070668at2759"/>
<protein>
    <submittedName>
        <fullName evidence="2">Uncharacterized protein</fullName>
    </submittedName>
</protein>
<dbReference type="InParanoid" id="A7TLB9"/>
<feature type="region of interest" description="Disordered" evidence="1">
    <location>
        <begin position="1"/>
        <end position="26"/>
    </location>
</feature>
<feature type="compositionally biased region" description="Low complexity" evidence="1">
    <location>
        <begin position="322"/>
        <end position="352"/>
    </location>
</feature>
<keyword evidence="3" id="KW-1185">Reference proteome</keyword>
<dbReference type="EMBL" id="DS480414">
    <property type="protein sequence ID" value="EDO16900.1"/>
    <property type="molecule type" value="Genomic_DNA"/>
</dbReference>
<dbReference type="FunCoup" id="A7TLB9">
    <property type="interactions" value="45"/>
</dbReference>
<feature type="region of interest" description="Disordered" evidence="1">
    <location>
        <begin position="226"/>
        <end position="249"/>
    </location>
</feature>
<feature type="compositionally biased region" description="Low complexity" evidence="1">
    <location>
        <begin position="226"/>
        <end position="247"/>
    </location>
</feature>
<organism evidence="3">
    <name type="scientific">Vanderwaltozyma polyspora (strain ATCC 22028 / DSM 70294 / BCRC 21397 / CBS 2163 / NBRC 10782 / NRRL Y-8283 / UCD 57-17)</name>
    <name type="common">Kluyveromyces polysporus</name>
    <dbReference type="NCBI Taxonomy" id="436907"/>
    <lineage>
        <taxon>Eukaryota</taxon>
        <taxon>Fungi</taxon>
        <taxon>Dikarya</taxon>
        <taxon>Ascomycota</taxon>
        <taxon>Saccharomycotina</taxon>
        <taxon>Saccharomycetes</taxon>
        <taxon>Saccharomycetales</taxon>
        <taxon>Saccharomycetaceae</taxon>
        <taxon>Vanderwaltozyma</taxon>
    </lineage>
</organism>
<sequence>MGRRKTRNNASLTEKSTGSNNVRFTDNKTVTTNTTTATTTGNKVTKKRKQVPYHLVTPEEPNYTLNRLGSSQLYANNDTTNTNTTNTNPNVNASANASATTTATTTNLNGSMKNTKELEFAILSVLNNLKSIEKESKNKNKNLTEINIDSLLFQQIIQVLNSSLNSIAHWSLQAQLSNLKNISANQPLTNQPVPNNNRIINATDEDNNNLKLPNLNLNPSKSLDIQNLISNSPSPSTNSPLPSINSIHTTPKKSTLRSLNDNLLLLEKASISNTNIKDNDISHQQKLPTTPPFTNRIMNQPTKLNEISSANISSSTNITSTVASNAKSNSKVSVSTDNKKQATSPATTTQASNVVSTSAPYSLKLVENNKPHPRMRRTGDNPSTSEFIRVFHLQKDYGV</sequence>
<feature type="compositionally biased region" description="Polar residues" evidence="1">
    <location>
        <begin position="8"/>
        <end position="24"/>
    </location>
</feature>
<proteinExistence type="predicted"/>
<dbReference type="KEGG" id="vpo:Kpol_1020p6"/>
<dbReference type="OMA" id="PERNMIN"/>
<dbReference type="Proteomes" id="UP000000267">
    <property type="component" value="Unassembled WGS sequence"/>
</dbReference>
<dbReference type="eggNOG" id="ENOG502S5IG">
    <property type="taxonomic scope" value="Eukaryota"/>
</dbReference>
<feature type="region of interest" description="Disordered" evidence="1">
    <location>
        <begin position="187"/>
        <end position="211"/>
    </location>
</feature>